<sequence length="206" mass="22493">MSDFEPVVPYLADFSPVEPLDGFLIDPVTPSPEQFVARLDGATKHWQLSESIPLTSGDIVRLSVNVSALIGSFQYVIDDASGSFNRLFFILNDNGSISFRDAIINSLKIDGFQYASGSTPPIYDGEFHEIEIAIKSNSNLSVLGSRFNFIEFFGGSIKDLEVFKGGVLTNQIPLTNKSQGATQLATVGNVNATMINYTGDEWEQLP</sequence>
<evidence type="ECO:0000313" key="1">
    <source>
        <dbReference type="EMBL" id="AII30178.1"/>
    </source>
</evidence>
<proteinExistence type="predicted"/>
<accession>A0A076GEC8</accession>
<organism evidence="1">
    <name type="scientific">Pseudoalteromonas phage B8b</name>
    <dbReference type="NCBI Taxonomy" id="1506997"/>
    <lineage>
        <taxon>Viruses</taxon>
        <taxon>Duplodnaviria</taxon>
        <taxon>Heunggongvirae</taxon>
        <taxon>Uroviricota</taxon>
        <taxon>Caudoviricetes</taxon>
    </lineage>
</organism>
<reference evidence="1" key="1">
    <citation type="journal article" date="2015" name="PLoS ONE">
        <title>Life-style and genome structure of marine pseudoalteromonas siphovirus b8b isolated from the northwestern mediterranean sea.</title>
        <authorList>
            <person name="Lara E."/>
            <person name="Holmfeldt K."/>
            <person name="Solonenko N."/>
            <person name="Sa E.L."/>
            <person name="Ignacio-Espinoza J.C."/>
            <person name="Cornejo-Castillo F.M."/>
            <person name="Verberkmoes N.C."/>
            <person name="Vaque D."/>
            <person name="Sullivan M.B."/>
            <person name="Acinas S.G."/>
        </authorList>
    </citation>
    <scope>NUCLEOTIDE SEQUENCE [LARGE SCALE GENOMIC DNA]</scope>
</reference>
<name>A0A076GEC8_9CAUD</name>
<dbReference type="EMBL" id="KM000061">
    <property type="protein sequence ID" value="AII30178.1"/>
    <property type="molecule type" value="Genomic_DNA"/>
</dbReference>
<protein>
    <submittedName>
        <fullName evidence="1">Uncharacterized protein</fullName>
    </submittedName>
</protein>